<gene>
    <name evidence="2" type="ORF">ATEIFO6365_0009059000</name>
</gene>
<dbReference type="Proteomes" id="UP000452235">
    <property type="component" value="Unassembled WGS sequence"/>
</dbReference>
<dbReference type="InterPro" id="IPR040442">
    <property type="entry name" value="Pyrv_kinase-like_dom_sf"/>
</dbReference>
<dbReference type="Pfam" id="PF13714">
    <property type="entry name" value="PEP_mutase"/>
    <property type="match status" value="1"/>
</dbReference>
<dbReference type="EMBL" id="BLJY01000009">
    <property type="protein sequence ID" value="GFF19227.1"/>
    <property type="molecule type" value="Genomic_DNA"/>
</dbReference>
<dbReference type="SUPFAM" id="SSF51621">
    <property type="entry name" value="Phosphoenolpyruvate/pyruvate domain"/>
    <property type="match status" value="1"/>
</dbReference>
<dbReference type="InterPro" id="IPR039556">
    <property type="entry name" value="ICL/PEPM"/>
</dbReference>
<dbReference type="PANTHER" id="PTHR42905">
    <property type="entry name" value="PHOSPHOENOLPYRUVATE CARBOXYLASE"/>
    <property type="match status" value="1"/>
</dbReference>
<keyword evidence="3" id="KW-1185">Reference proteome</keyword>
<accession>A0A5M3Z980</accession>
<dbReference type="InterPro" id="IPR015813">
    <property type="entry name" value="Pyrv/PenolPyrv_kinase-like_dom"/>
</dbReference>
<dbReference type="AlphaFoldDB" id="A0A5M3Z980"/>
<organism evidence="2 3">
    <name type="scientific">Aspergillus terreus</name>
    <dbReference type="NCBI Taxonomy" id="33178"/>
    <lineage>
        <taxon>Eukaryota</taxon>
        <taxon>Fungi</taxon>
        <taxon>Dikarya</taxon>
        <taxon>Ascomycota</taxon>
        <taxon>Pezizomycotina</taxon>
        <taxon>Eurotiomycetes</taxon>
        <taxon>Eurotiomycetidae</taxon>
        <taxon>Eurotiales</taxon>
        <taxon>Aspergillaceae</taxon>
        <taxon>Aspergillus</taxon>
        <taxon>Aspergillus subgen. Circumdati</taxon>
    </lineage>
</organism>
<sequence length="379" mass="41537">MYTSIKSFLAHKGPVRLLESHDQFSTELIRDTVGESGQSFQGIWISGLTQTTHLGIPDTEIISPLRRAILAAGSIKLHTKHARSLCAAFDADSGGDIADIPALVAVLTTIGVSMVIVEDKTLEEPGKKVNSLLKAIGSQDQADPHEFAKVIQAFRSATLGRELLVTARIESFNVRITKDDAAEEEASVQSSLQDALARAAVYTEAGADAIMIHSRSSSPFEVLAFLERFRDRDPITPLVVVPTTYSSTTRASLVDAGANIIIYANHLMRAKIRAVQNVSDHLLAIFPGLFANNENARASLKARNYAYLLRTLLERDYWSDEKDEEARQYLVIAHKRAIENMRAAVEELAFGEKSGCEADERIIPVKTLLQINALQLATV</sequence>
<evidence type="ECO:0000256" key="1">
    <source>
        <dbReference type="ARBA" id="ARBA00038455"/>
    </source>
</evidence>
<comment type="caution">
    <text evidence="2">The sequence shown here is derived from an EMBL/GenBank/DDBJ whole genome shotgun (WGS) entry which is preliminary data.</text>
</comment>
<dbReference type="OrthoDB" id="1923844at2759"/>
<keyword evidence="2" id="KW-0808">Transferase</keyword>
<dbReference type="CDD" id="cd00377">
    <property type="entry name" value="ICL_PEPM"/>
    <property type="match status" value="1"/>
</dbReference>
<reference evidence="2 3" key="1">
    <citation type="submission" date="2020-01" db="EMBL/GenBank/DDBJ databases">
        <title>Aspergillus terreus IFO 6365 whole genome shotgun sequence.</title>
        <authorList>
            <person name="Kanamasa S."/>
            <person name="Takahashi H."/>
        </authorList>
    </citation>
    <scope>NUCLEOTIDE SEQUENCE [LARGE SCALE GENOMIC DNA]</scope>
    <source>
        <strain evidence="2 3">IFO 6365</strain>
    </source>
</reference>
<evidence type="ECO:0000313" key="3">
    <source>
        <dbReference type="Proteomes" id="UP000452235"/>
    </source>
</evidence>
<keyword evidence="2" id="KW-0418">Kinase</keyword>
<evidence type="ECO:0000313" key="2">
    <source>
        <dbReference type="EMBL" id="GFF19227.1"/>
    </source>
</evidence>
<dbReference type="GO" id="GO:0016301">
    <property type="term" value="F:kinase activity"/>
    <property type="evidence" value="ECO:0007669"/>
    <property type="project" value="UniProtKB-KW"/>
</dbReference>
<comment type="similarity">
    <text evidence="1">Belongs to the isocitrate lyase/PEP mutase superfamily. PEP mutase family.</text>
</comment>
<keyword evidence="2" id="KW-0670">Pyruvate</keyword>
<proteinExistence type="inferred from homology"/>
<dbReference type="Gene3D" id="3.20.20.60">
    <property type="entry name" value="Phosphoenolpyruvate-binding domains"/>
    <property type="match status" value="1"/>
</dbReference>
<dbReference type="PANTHER" id="PTHR42905:SF7">
    <property type="entry name" value="PHOSPHOENOLPYRUVATE PHOSPHOMUTASE"/>
    <property type="match status" value="1"/>
</dbReference>
<protein>
    <submittedName>
        <fullName evidence="2">Pyruvate/Phosphoenolpyruvate kinase</fullName>
    </submittedName>
</protein>
<name>A0A5M3Z980_ASPTE</name>